<dbReference type="InterPro" id="IPR002355">
    <property type="entry name" value="Cu_oxidase_Cu_BS"/>
</dbReference>
<dbReference type="SMR" id="I3PL63"/>
<dbReference type="InterPro" id="IPR033138">
    <property type="entry name" value="Cu_oxidase_CS"/>
</dbReference>
<reference evidence="11" key="2">
    <citation type="journal article" date="2013" name="Mycobiology">
        <title>Cloning and Characterization of a Novel Laccase Gene, fvlac7, Based on the Genomic Sequence of Flammulina velutipes.</title>
        <authorList>
            <person name="Kim J.K."/>
            <person name="Lim S.H."/>
            <person name="Kang H.W."/>
        </authorList>
    </citation>
    <scope>NUCLEOTIDE SEQUENCE</scope>
    <source>
        <strain evidence="11">KACC 4019-20</strain>
    </source>
</reference>
<dbReference type="Gene3D" id="2.60.40.420">
    <property type="entry name" value="Cupredoxins - blue copper proteins"/>
    <property type="match status" value="3"/>
</dbReference>
<dbReference type="SUPFAM" id="SSF49503">
    <property type="entry name" value="Cupredoxins"/>
    <property type="match status" value="3"/>
</dbReference>
<keyword evidence="4" id="KW-0186">Copper</keyword>
<feature type="signal peptide" evidence="7">
    <location>
        <begin position="1"/>
        <end position="23"/>
    </location>
</feature>
<evidence type="ECO:0000259" key="8">
    <source>
        <dbReference type="Pfam" id="PF00394"/>
    </source>
</evidence>
<dbReference type="FunFam" id="2.60.40.420:FF:000045">
    <property type="entry name" value="Laccase 2"/>
    <property type="match status" value="1"/>
</dbReference>
<comment type="similarity">
    <text evidence="1">Belongs to the multicopper oxidase family.</text>
</comment>
<name>I3PL63_FLAVE</name>
<keyword evidence="5" id="KW-1015">Disulfide bond</keyword>
<feature type="domain" description="Plastocyanin-like" evidence="10">
    <location>
        <begin position="36"/>
        <end position="152"/>
    </location>
</feature>
<dbReference type="PROSITE" id="PS00080">
    <property type="entry name" value="MULTICOPPER_OXIDASE2"/>
    <property type="match status" value="1"/>
</dbReference>
<keyword evidence="7" id="KW-0732">Signal</keyword>
<evidence type="ECO:0000256" key="5">
    <source>
        <dbReference type="ARBA" id="ARBA00023157"/>
    </source>
</evidence>
<dbReference type="EMBL" id="JN627444">
    <property type="protein sequence ID" value="AFA35114.1"/>
    <property type="molecule type" value="mRNA"/>
</dbReference>
<dbReference type="AlphaFoldDB" id="I3PL63"/>
<dbReference type="PROSITE" id="PS00079">
    <property type="entry name" value="MULTICOPPER_OXIDASE1"/>
    <property type="match status" value="2"/>
</dbReference>
<evidence type="ECO:0000256" key="6">
    <source>
        <dbReference type="ARBA" id="ARBA00023180"/>
    </source>
</evidence>
<evidence type="ECO:0000256" key="7">
    <source>
        <dbReference type="SAM" id="SignalP"/>
    </source>
</evidence>
<dbReference type="PANTHER" id="PTHR11709:SF511">
    <property type="entry name" value="LACCASE"/>
    <property type="match status" value="1"/>
</dbReference>
<evidence type="ECO:0000313" key="11">
    <source>
        <dbReference type="EMBL" id="AFA35114.1"/>
    </source>
</evidence>
<dbReference type="InterPro" id="IPR008972">
    <property type="entry name" value="Cupredoxin"/>
</dbReference>
<reference evidence="11" key="1">
    <citation type="submission" date="2011-08" db="EMBL/GenBank/DDBJ databases">
        <authorList>
            <person name="Kang H.-W."/>
            <person name="Kim J.-K."/>
        </authorList>
    </citation>
    <scope>NUCLEOTIDE SEQUENCE</scope>
    <source>
        <strain evidence="11">KACC 4019-20</strain>
    </source>
</reference>
<dbReference type="PANTHER" id="PTHR11709">
    <property type="entry name" value="MULTI-COPPER OXIDASE"/>
    <property type="match status" value="1"/>
</dbReference>
<feature type="chain" id="PRO_5003678325" evidence="7">
    <location>
        <begin position="24"/>
        <end position="535"/>
    </location>
</feature>
<feature type="domain" description="Plastocyanin-like" evidence="9">
    <location>
        <begin position="385"/>
        <end position="505"/>
    </location>
</feature>
<feature type="domain" description="Plastocyanin-like" evidence="8">
    <location>
        <begin position="165"/>
        <end position="317"/>
    </location>
</feature>
<evidence type="ECO:0000256" key="4">
    <source>
        <dbReference type="ARBA" id="ARBA00023008"/>
    </source>
</evidence>
<dbReference type="Pfam" id="PF07732">
    <property type="entry name" value="Cu-oxidase_3"/>
    <property type="match status" value="1"/>
</dbReference>
<evidence type="ECO:0000259" key="10">
    <source>
        <dbReference type="Pfam" id="PF07732"/>
    </source>
</evidence>
<dbReference type="Pfam" id="PF07731">
    <property type="entry name" value="Cu-oxidase_2"/>
    <property type="match status" value="1"/>
</dbReference>
<dbReference type="EC" id="1.10.3.2" evidence="11"/>
<evidence type="ECO:0000256" key="3">
    <source>
        <dbReference type="ARBA" id="ARBA00023002"/>
    </source>
</evidence>
<proteinExistence type="evidence at transcript level"/>
<dbReference type="GO" id="GO:0005507">
    <property type="term" value="F:copper ion binding"/>
    <property type="evidence" value="ECO:0007669"/>
    <property type="project" value="InterPro"/>
</dbReference>
<dbReference type="InterPro" id="IPR001117">
    <property type="entry name" value="Cu-oxidase_2nd"/>
</dbReference>
<evidence type="ECO:0000256" key="2">
    <source>
        <dbReference type="ARBA" id="ARBA00022723"/>
    </source>
</evidence>
<keyword evidence="6" id="KW-0325">Glycoprotein</keyword>
<sequence length="535" mass="59421">MLSLRVSQAFALLLLSRVSWVAADDVNYTFDIANDVVAPDGFNRAGVIVNGIFPGTLIQANKDDVLHITTNNILTDPNMRRSLTIHWHGLFQMRTATEDGPAFVNQCPVAPGHSYTYDIPLNGQAGTYWYHSHLASQYVDGLRGALIVYDPEDPHLSLYDVDDASTVITLADWYHLPSIGLTEKYLEKTFREPVADSGLINGKGRFEGGPKVQWARINVVAGKRYRFRCINISGYGEFEFSIEGHDMTIIEVDGVSHEPLRVDSFEIYAGQRYSFVLNANQRVDNYWISAPMEMHHDSDNDNLDGDNVFAVLHYEGAPDTDPKGDARKAFKKGDELEEHLLVPLFNPEAPGGATADHIIDLKFTEDKNDTTGHRIWTVNGLAYAAPDLPTLLNILANNATEMGDFGPNENTNVLKFNETVELVIHGSAGGHIHPFHLHGHAFSIVEGMSGPSNFINPPQRDVVGVGGSTVRIRFRADNPGPWFLHCHIDWHLEAGLAVVFAEAPQEQREGPQSLIIKPEYLELCPIYNALSPEFQ</sequence>
<keyword evidence="2" id="KW-0479">Metal-binding</keyword>
<dbReference type="InterPro" id="IPR011707">
    <property type="entry name" value="Cu-oxidase-like_N"/>
</dbReference>
<dbReference type="InterPro" id="IPR011706">
    <property type="entry name" value="Cu-oxidase_C"/>
</dbReference>
<evidence type="ECO:0000259" key="9">
    <source>
        <dbReference type="Pfam" id="PF07731"/>
    </source>
</evidence>
<dbReference type="Pfam" id="PF00394">
    <property type="entry name" value="Cu-oxidase"/>
    <property type="match status" value="1"/>
</dbReference>
<evidence type="ECO:0000256" key="1">
    <source>
        <dbReference type="ARBA" id="ARBA00010609"/>
    </source>
</evidence>
<dbReference type="InterPro" id="IPR045087">
    <property type="entry name" value="Cu-oxidase_fam"/>
</dbReference>
<organism evidence="11">
    <name type="scientific">Flammulina velutipes</name>
    <name type="common">Agaricus velutipes</name>
    <dbReference type="NCBI Taxonomy" id="38945"/>
    <lineage>
        <taxon>Eukaryota</taxon>
        <taxon>Fungi</taxon>
        <taxon>Dikarya</taxon>
        <taxon>Basidiomycota</taxon>
        <taxon>Agaricomycotina</taxon>
        <taxon>Agaricomycetes</taxon>
        <taxon>Agaricomycetidae</taxon>
        <taxon>Agaricales</taxon>
        <taxon>Marasmiineae</taxon>
        <taxon>Physalacriaceae</taxon>
        <taxon>Flammulina</taxon>
    </lineage>
</organism>
<protein>
    <submittedName>
        <fullName evidence="11">Laccase</fullName>
        <ecNumber evidence="11">1.10.3.2</ecNumber>
    </submittedName>
</protein>
<keyword evidence="3 11" id="KW-0560">Oxidoreductase</keyword>
<accession>I3PL63</accession>
<dbReference type="GO" id="GO:0052716">
    <property type="term" value="F:hydroquinone:oxygen oxidoreductase activity"/>
    <property type="evidence" value="ECO:0007669"/>
    <property type="project" value="UniProtKB-EC"/>
</dbReference>
<dbReference type="CDD" id="cd13903">
    <property type="entry name" value="CuRO_3_Tv-LCC_like"/>
    <property type="match status" value="1"/>
</dbReference>